<feature type="region of interest" description="Disordered" evidence="1">
    <location>
        <begin position="1"/>
        <end position="38"/>
    </location>
</feature>
<organism evidence="4 5">
    <name type="scientific">Senna tora</name>
    <dbReference type="NCBI Taxonomy" id="362788"/>
    <lineage>
        <taxon>Eukaryota</taxon>
        <taxon>Viridiplantae</taxon>
        <taxon>Streptophyta</taxon>
        <taxon>Embryophyta</taxon>
        <taxon>Tracheophyta</taxon>
        <taxon>Spermatophyta</taxon>
        <taxon>Magnoliopsida</taxon>
        <taxon>eudicotyledons</taxon>
        <taxon>Gunneridae</taxon>
        <taxon>Pentapetalae</taxon>
        <taxon>rosids</taxon>
        <taxon>fabids</taxon>
        <taxon>Fabales</taxon>
        <taxon>Fabaceae</taxon>
        <taxon>Caesalpinioideae</taxon>
        <taxon>Cassia clade</taxon>
        <taxon>Senna</taxon>
    </lineage>
</organism>
<proteinExistence type="predicted"/>
<evidence type="ECO:0008006" key="6">
    <source>
        <dbReference type="Google" id="ProtNLM"/>
    </source>
</evidence>
<sequence length="585" mass="65521">MAEEQRVNEEGAGDGRASRTKSDQRRFDEEKPWTLHNSDQPGMNLINFHLTGKNYLAWSTAIKNGLEAKGKLCFLDASMTPKNSDDLWRWRKADSMVKSWVIASLSKELSEQLVYCSTTKILWQELEERFGSSCGPLIYQIQRDLAATEQGSDDVTTYYGKIKKFWDELGRLLPMPRCTCGLCVCDVNKRLNEVESANKMSQFLMGLNKVSDNIRGYILNLEPLPSVNKALAMITTIEQQQEVLSVYGVNPIESASAVMKGGKADYYKRKEEKKLEKCTYCQMNGHLKDTCFKLNGYPEWFVELRDKKKQLQSHNSNSGNKRPAAVAANVIFDSPFDEQGEKAQDWNSMLNMLEKMTKAVKGKVEDKANFAGFAGTSAEFAGNTLYHLSDKDSWIIDKGASSHMCYNKSLIEDLKILNAPIIVHLPNGGEVSVKMYGKVRINDKLCLERVLFIPTFKYNLISVNKLSKSSQVSVVFDHNSCVIQDLKTKNLEHVDEGVVDVVVQHTEDLPSPDGGMPPSCELLGGSSEIVLPDPVPVVEMKPYHYQDSGFFQNCSSLAAITLTAFPPKPFLFLSTSSVSHPAESY</sequence>
<dbReference type="AlphaFoldDB" id="A0A834WA84"/>
<feature type="domain" description="Retrovirus-related Pol polyprotein from transposon TNT 1-94-like beta-barrel" evidence="3">
    <location>
        <begin position="394"/>
        <end position="468"/>
    </location>
</feature>
<dbReference type="Proteomes" id="UP000634136">
    <property type="component" value="Unassembled WGS sequence"/>
</dbReference>
<evidence type="ECO:0000259" key="3">
    <source>
        <dbReference type="Pfam" id="PF22936"/>
    </source>
</evidence>
<dbReference type="InterPro" id="IPR029472">
    <property type="entry name" value="Copia-like_N"/>
</dbReference>
<dbReference type="Pfam" id="PF22936">
    <property type="entry name" value="Pol_BBD"/>
    <property type="match status" value="1"/>
</dbReference>
<gene>
    <name evidence="4" type="ORF">G2W53_028097</name>
</gene>
<evidence type="ECO:0000313" key="5">
    <source>
        <dbReference type="Proteomes" id="UP000634136"/>
    </source>
</evidence>
<dbReference type="PANTHER" id="PTHR37610:SF40">
    <property type="entry name" value="OS01G0909600 PROTEIN"/>
    <property type="match status" value="1"/>
</dbReference>
<name>A0A834WA84_9FABA</name>
<protein>
    <recommendedName>
        <fullName evidence="6">Retrotransposon Copia-like N-terminal domain-containing protein</fullName>
    </recommendedName>
</protein>
<dbReference type="EMBL" id="JAAIUW010000009">
    <property type="protein sequence ID" value="KAF7814128.1"/>
    <property type="molecule type" value="Genomic_DNA"/>
</dbReference>
<accession>A0A834WA84</accession>
<comment type="caution">
    <text evidence="4">The sequence shown here is derived from an EMBL/GenBank/DDBJ whole genome shotgun (WGS) entry which is preliminary data.</text>
</comment>
<evidence type="ECO:0000259" key="2">
    <source>
        <dbReference type="Pfam" id="PF14244"/>
    </source>
</evidence>
<evidence type="ECO:0000256" key="1">
    <source>
        <dbReference type="SAM" id="MobiDB-lite"/>
    </source>
</evidence>
<feature type="domain" description="Retrotransposon Copia-like N-terminal" evidence="2">
    <location>
        <begin position="36"/>
        <end position="79"/>
    </location>
</feature>
<feature type="compositionally biased region" description="Basic and acidic residues" evidence="1">
    <location>
        <begin position="16"/>
        <end position="33"/>
    </location>
</feature>
<dbReference type="InterPro" id="IPR054722">
    <property type="entry name" value="PolX-like_BBD"/>
</dbReference>
<dbReference type="Pfam" id="PF14244">
    <property type="entry name" value="Retrotran_gag_3"/>
    <property type="match status" value="1"/>
</dbReference>
<dbReference type="OrthoDB" id="1746704at2759"/>
<dbReference type="PANTHER" id="PTHR37610">
    <property type="entry name" value="CCHC-TYPE DOMAIN-CONTAINING PROTEIN"/>
    <property type="match status" value="1"/>
</dbReference>
<reference evidence="4" key="1">
    <citation type="submission" date="2020-09" db="EMBL/GenBank/DDBJ databases">
        <title>Genome-Enabled Discovery of Anthraquinone Biosynthesis in Senna tora.</title>
        <authorList>
            <person name="Kang S.-H."/>
            <person name="Pandey R.P."/>
            <person name="Lee C.-M."/>
            <person name="Sim J.-S."/>
            <person name="Jeong J.-T."/>
            <person name="Choi B.-S."/>
            <person name="Jung M."/>
            <person name="Ginzburg D."/>
            <person name="Zhao K."/>
            <person name="Won S.Y."/>
            <person name="Oh T.-J."/>
            <person name="Yu Y."/>
            <person name="Kim N.-H."/>
            <person name="Lee O.R."/>
            <person name="Lee T.-H."/>
            <person name="Bashyal P."/>
            <person name="Kim T.-S."/>
            <person name="Lee W.-H."/>
            <person name="Kawkins C."/>
            <person name="Kim C.-K."/>
            <person name="Kim J.S."/>
            <person name="Ahn B.O."/>
            <person name="Rhee S.Y."/>
            <person name="Sohng J.K."/>
        </authorList>
    </citation>
    <scope>NUCLEOTIDE SEQUENCE</scope>
    <source>
        <tissue evidence="4">Leaf</tissue>
    </source>
</reference>
<keyword evidence="5" id="KW-1185">Reference proteome</keyword>
<evidence type="ECO:0000313" key="4">
    <source>
        <dbReference type="EMBL" id="KAF7814128.1"/>
    </source>
</evidence>